<dbReference type="Proteomes" id="UP001221757">
    <property type="component" value="Unassembled WGS sequence"/>
</dbReference>
<dbReference type="GO" id="GO:0007166">
    <property type="term" value="P:cell surface receptor signaling pathway"/>
    <property type="evidence" value="ECO:0007669"/>
    <property type="project" value="InterPro"/>
</dbReference>
<accession>A0AAD7CQK4</accession>
<proteinExistence type="predicted"/>
<evidence type="ECO:0000313" key="4">
    <source>
        <dbReference type="Proteomes" id="UP001221757"/>
    </source>
</evidence>
<dbReference type="EMBL" id="JARKIE010000279">
    <property type="protein sequence ID" value="KAJ7658482.1"/>
    <property type="molecule type" value="Genomic_DNA"/>
</dbReference>
<keyword evidence="4" id="KW-1185">Reference proteome</keyword>
<organism evidence="3 4">
    <name type="scientific">Mycena rosella</name>
    <name type="common">Pink bonnet</name>
    <name type="synonym">Agaricus rosellus</name>
    <dbReference type="NCBI Taxonomy" id="1033263"/>
    <lineage>
        <taxon>Eukaryota</taxon>
        <taxon>Fungi</taxon>
        <taxon>Dikarya</taxon>
        <taxon>Basidiomycota</taxon>
        <taxon>Agaricomycotina</taxon>
        <taxon>Agaricomycetes</taxon>
        <taxon>Agaricomycetidae</taxon>
        <taxon>Agaricales</taxon>
        <taxon>Marasmiineae</taxon>
        <taxon>Mycenaceae</taxon>
        <taxon>Mycena</taxon>
    </lineage>
</organism>
<feature type="chain" id="PRO_5042209659" description="Fungal N-terminal domain-containing protein" evidence="2">
    <location>
        <begin position="24"/>
        <end position="330"/>
    </location>
</feature>
<feature type="region of interest" description="Disordered" evidence="1">
    <location>
        <begin position="284"/>
        <end position="306"/>
    </location>
</feature>
<sequence length="330" mass="36216">MSIQALRLLKFVCIRLCMSPTGSLTPGNSGSESQKLAILIQGLKFAEKAAEASGIPYLKGTVALALEIAECVEASRVAAILFWLVSLSQGYRSNDKELDRLVMSCGQLVKDIVDTVKSGGDLSASMQKLVEDLSGTLEKIGKTAEEIVNSGSRVCRWLSQKDNADKLNMLSREVNEAQTKFVTLSLIVNSQDTIRAQDEIYGVGSIALDEHYASGEGWIAFNGKLHQEEENLIVKRYIDADPSTRKAMHEADIKAFKQNCGGPSYYSHRHSNLLQFKGRSHPGAERPYNLLRGEQPPRSSNIVPSLVEGSDVPNYPLYLEGEIPWVSPSN</sequence>
<dbReference type="InterPro" id="IPR036537">
    <property type="entry name" value="Adaptor_Cbl_N_dom_sf"/>
</dbReference>
<comment type="caution">
    <text evidence="3">The sequence shown here is derived from an EMBL/GenBank/DDBJ whole genome shotgun (WGS) entry which is preliminary data.</text>
</comment>
<evidence type="ECO:0000256" key="2">
    <source>
        <dbReference type="SAM" id="SignalP"/>
    </source>
</evidence>
<keyword evidence="2" id="KW-0732">Signal</keyword>
<evidence type="ECO:0008006" key="5">
    <source>
        <dbReference type="Google" id="ProtNLM"/>
    </source>
</evidence>
<dbReference type="InterPro" id="IPR059179">
    <property type="entry name" value="MLKL-like_MCAfunc"/>
</dbReference>
<evidence type="ECO:0000256" key="1">
    <source>
        <dbReference type="SAM" id="MobiDB-lite"/>
    </source>
</evidence>
<reference evidence="3" key="1">
    <citation type="submission" date="2023-03" db="EMBL/GenBank/DDBJ databases">
        <title>Massive genome expansion in bonnet fungi (Mycena s.s.) driven by repeated elements and novel gene families across ecological guilds.</title>
        <authorList>
            <consortium name="Lawrence Berkeley National Laboratory"/>
            <person name="Harder C.B."/>
            <person name="Miyauchi S."/>
            <person name="Viragh M."/>
            <person name="Kuo A."/>
            <person name="Thoen E."/>
            <person name="Andreopoulos B."/>
            <person name="Lu D."/>
            <person name="Skrede I."/>
            <person name="Drula E."/>
            <person name="Henrissat B."/>
            <person name="Morin E."/>
            <person name="Kohler A."/>
            <person name="Barry K."/>
            <person name="LaButti K."/>
            <person name="Morin E."/>
            <person name="Salamov A."/>
            <person name="Lipzen A."/>
            <person name="Mereny Z."/>
            <person name="Hegedus B."/>
            <person name="Baldrian P."/>
            <person name="Stursova M."/>
            <person name="Weitz H."/>
            <person name="Taylor A."/>
            <person name="Grigoriev I.V."/>
            <person name="Nagy L.G."/>
            <person name="Martin F."/>
            <person name="Kauserud H."/>
        </authorList>
    </citation>
    <scope>NUCLEOTIDE SEQUENCE</scope>
    <source>
        <strain evidence="3">CBHHK067</strain>
    </source>
</reference>
<gene>
    <name evidence="3" type="ORF">B0H17DRAFT_1145583</name>
</gene>
<dbReference type="CDD" id="cd21037">
    <property type="entry name" value="MLKL_NTD"/>
    <property type="match status" value="1"/>
</dbReference>
<evidence type="ECO:0000313" key="3">
    <source>
        <dbReference type="EMBL" id="KAJ7658482.1"/>
    </source>
</evidence>
<feature type="signal peptide" evidence="2">
    <location>
        <begin position="1"/>
        <end position="23"/>
    </location>
</feature>
<dbReference type="Gene3D" id="1.20.930.20">
    <property type="entry name" value="Adaptor protein Cbl, N-terminal domain"/>
    <property type="match status" value="1"/>
</dbReference>
<protein>
    <recommendedName>
        <fullName evidence="5">Fungal N-terminal domain-containing protein</fullName>
    </recommendedName>
</protein>
<name>A0AAD7CQK4_MYCRO</name>
<dbReference type="AlphaFoldDB" id="A0AAD7CQK4"/>